<evidence type="ECO:0000256" key="3">
    <source>
        <dbReference type="ARBA" id="ARBA00023163"/>
    </source>
</evidence>
<accession>R0GDW5</accession>
<sequence>MENEVDYYVQIKDELFNADDEEIISRFLKRMIVNGDSWPEHFISDVDVFNKNPNEEFYSQSPKFLIVRPRTESCGKTDSCESGCWRVIGRDKLIKSEQTGKFLGFKRILKFCSKRKPREYKRIWVMEEYRLVNSRRKQDQVICKIRFLFEAEVSYLLSKHFSYLSTTSPLPPVQLLPAYGACLFDKEAEGLYYLQTIVDYDENTTWPRYVTNDVYRLHPLTLVDPQDDKFKEFGTCVFANRTNTCGKTGDCDGGGYWEIVQSHRGIRSKTGEILGYRRVFELVEEDEDEEEEPGNVCQGEDVKESWLIDEYRLDDKEKQNKVLCLIRKFSASSYY</sequence>
<dbReference type="PROSITE" id="PS51005">
    <property type="entry name" value="NAC"/>
    <property type="match status" value="2"/>
</dbReference>
<evidence type="ECO:0000313" key="7">
    <source>
        <dbReference type="Proteomes" id="UP000029121"/>
    </source>
</evidence>
<dbReference type="AlphaFoldDB" id="R0GDW5"/>
<dbReference type="InterPro" id="IPR003441">
    <property type="entry name" value="NAC-dom"/>
</dbReference>
<dbReference type="Gene3D" id="2.170.150.80">
    <property type="entry name" value="NAC domain"/>
    <property type="match status" value="2"/>
</dbReference>
<dbReference type="InterPro" id="IPR036093">
    <property type="entry name" value="NAC_dom_sf"/>
</dbReference>
<reference evidence="7" key="1">
    <citation type="journal article" date="2013" name="Nat. Genet.">
        <title>The Capsella rubella genome and the genomic consequences of rapid mating system evolution.</title>
        <authorList>
            <person name="Slotte T."/>
            <person name="Hazzouri K.M."/>
            <person name="Agren J.A."/>
            <person name="Koenig D."/>
            <person name="Maumus F."/>
            <person name="Guo Y.L."/>
            <person name="Steige K."/>
            <person name="Platts A.E."/>
            <person name="Escobar J.S."/>
            <person name="Newman L.K."/>
            <person name="Wang W."/>
            <person name="Mandakova T."/>
            <person name="Vello E."/>
            <person name="Smith L.M."/>
            <person name="Henz S.R."/>
            <person name="Steffen J."/>
            <person name="Takuno S."/>
            <person name="Brandvain Y."/>
            <person name="Coop G."/>
            <person name="Andolfatto P."/>
            <person name="Hu T.T."/>
            <person name="Blanchette M."/>
            <person name="Clark R.M."/>
            <person name="Quesneville H."/>
            <person name="Nordborg M."/>
            <person name="Gaut B.S."/>
            <person name="Lysak M.A."/>
            <person name="Jenkins J."/>
            <person name="Grimwood J."/>
            <person name="Chapman J."/>
            <person name="Prochnik S."/>
            <person name="Shu S."/>
            <person name="Rokhsar D."/>
            <person name="Schmutz J."/>
            <person name="Weigel D."/>
            <person name="Wright S.I."/>
        </authorList>
    </citation>
    <scope>NUCLEOTIDE SEQUENCE [LARGE SCALE GENOMIC DNA]</scope>
    <source>
        <strain evidence="7">cv. Monte Gargano</strain>
    </source>
</reference>
<dbReference type="GO" id="GO:0006355">
    <property type="term" value="P:regulation of DNA-templated transcription"/>
    <property type="evidence" value="ECO:0007669"/>
    <property type="project" value="InterPro"/>
</dbReference>
<dbReference type="EMBL" id="KB870806">
    <property type="protein sequence ID" value="EOA33826.1"/>
    <property type="molecule type" value="Genomic_DNA"/>
</dbReference>
<evidence type="ECO:0000256" key="4">
    <source>
        <dbReference type="ARBA" id="ARBA00023242"/>
    </source>
</evidence>
<protein>
    <recommendedName>
        <fullName evidence="5">NAC domain-containing protein</fullName>
    </recommendedName>
</protein>
<dbReference type="STRING" id="81985.R0GDW5"/>
<name>R0GDW5_9BRAS</name>
<keyword evidence="7" id="KW-1185">Reference proteome</keyword>
<keyword evidence="3" id="KW-0804">Transcription</keyword>
<keyword evidence="2" id="KW-0238">DNA-binding</keyword>
<dbReference type="PANTHER" id="PTHR31124:SF7">
    <property type="entry name" value="APICAL MERISTEM FORMATION PROTEIN-RELATED"/>
    <property type="match status" value="1"/>
</dbReference>
<evidence type="ECO:0000256" key="1">
    <source>
        <dbReference type="ARBA" id="ARBA00023015"/>
    </source>
</evidence>
<organism evidence="6 7">
    <name type="scientific">Capsella rubella</name>
    <dbReference type="NCBI Taxonomy" id="81985"/>
    <lineage>
        <taxon>Eukaryota</taxon>
        <taxon>Viridiplantae</taxon>
        <taxon>Streptophyta</taxon>
        <taxon>Embryophyta</taxon>
        <taxon>Tracheophyta</taxon>
        <taxon>Spermatophyta</taxon>
        <taxon>Magnoliopsida</taxon>
        <taxon>eudicotyledons</taxon>
        <taxon>Gunneridae</taxon>
        <taxon>Pentapetalae</taxon>
        <taxon>rosids</taxon>
        <taxon>malvids</taxon>
        <taxon>Brassicales</taxon>
        <taxon>Brassicaceae</taxon>
        <taxon>Camelineae</taxon>
        <taxon>Capsella</taxon>
    </lineage>
</organism>
<feature type="domain" description="NAC" evidence="5">
    <location>
        <begin position="175"/>
        <end position="329"/>
    </location>
</feature>
<feature type="domain" description="NAC" evidence="5">
    <location>
        <begin position="10"/>
        <end position="148"/>
    </location>
</feature>
<keyword evidence="4" id="KW-0539">Nucleus</keyword>
<proteinExistence type="predicted"/>
<dbReference type="Proteomes" id="UP000029121">
    <property type="component" value="Unassembled WGS sequence"/>
</dbReference>
<evidence type="ECO:0000259" key="5">
    <source>
        <dbReference type="PROSITE" id="PS51005"/>
    </source>
</evidence>
<gene>
    <name evidence="6" type="ORF">CARUB_v10021319mg</name>
</gene>
<dbReference type="Pfam" id="PF02365">
    <property type="entry name" value="NAM"/>
    <property type="match status" value="2"/>
</dbReference>
<dbReference type="GO" id="GO:0003677">
    <property type="term" value="F:DNA binding"/>
    <property type="evidence" value="ECO:0007669"/>
    <property type="project" value="UniProtKB-KW"/>
</dbReference>
<evidence type="ECO:0000313" key="6">
    <source>
        <dbReference type="EMBL" id="EOA33826.1"/>
    </source>
</evidence>
<dbReference type="SUPFAM" id="SSF101941">
    <property type="entry name" value="NAC domain"/>
    <property type="match status" value="2"/>
</dbReference>
<keyword evidence="1" id="KW-0805">Transcription regulation</keyword>
<dbReference type="OrthoDB" id="1079361at2759"/>
<dbReference type="PANTHER" id="PTHR31124">
    <property type="entry name" value="APICAL MERISTEM FORMATION PROTEIN-RELATED-RELATED"/>
    <property type="match status" value="1"/>
</dbReference>
<evidence type="ECO:0000256" key="2">
    <source>
        <dbReference type="ARBA" id="ARBA00023125"/>
    </source>
</evidence>
<dbReference type="KEGG" id="crb:17894868"/>